<proteinExistence type="predicted"/>
<reference evidence="1 2" key="1">
    <citation type="submission" date="2020-04" db="EMBL/GenBank/DDBJ databases">
        <title>Marinomonas sp. M1K-6 isolated from the deep seawater of the Mariana Trench.</title>
        <authorList>
            <person name="Li Y."/>
        </authorList>
    </citation>
    <scope>NUCLEOTIDE SEQUENCE [LARGE SCALE GENOMIC DNA]</scope>
    <source>
        <strain evidence="1 2">M1K-6</strain>
    </source>
</reference>
<evidence type="ECO:0000313" key="2">
    <source>
        <dbReference type="Proteomes" id="UP000586067"/>
    </source>
</evidence>
<dbReference type="RefSeq" id="WP_168824213.1">
    <property type="nucleotide sequence ID" value="NZ_CP073013.1"/>
</dbReference>
<gene>
    <name evidence="1" type="ORF">HGG82_07130</name>
</gene>
<organism evidence="1 2">
    <name type="scientific">Marinomonas profundi</name>
    <dbReference type="NCBI Taxonomy" id="2726122"/>
    <lineage>
        <taxon>Bacteria</taxon>
        <taxon>Pseudomonadati</taxon>
        <taxon>Pseudomonadota</taxon>
        <taxon>Gammaproteobacteria</taxon>
        <taxon>Oceanospirillales</taxon>
        <taxon>Oceanospirillaceae</taxon>
        <taxon>Marinomonas</taxon>
    </lineage>
</organism>
<comment type="caution">
    <text evidence="1">The sequence shown here is derived from an EMBL/GenBank/DDBJ whole genome shotgun (WGS) entry which is preliminary data.</text>
</comment>
<keyword evidence="2" id="KW-1185">Reference proteome</keyword>
<evidence type="ECO:0000313" key="1">
    <source>
        <dbReference type="EMBL" id="NLQ17398.1"/>
    </source>
</evidence>
<dbReference type="EMBL" id="JABAEK010000005">
    <property type="protein sequence ID" value="NLQ17398.1"/>
    <property type="molecule type" value="Genomic_DNA"/>
</dbReference>
<dbReference type="AlphaFoldDB" id="A0A847QW13"/>
<sequence length="121" mass="14197">MKIEHCDGAIDSRDQALSHFPDKKQATTAFAAMTARLNFLMAGRQLRNPDQMRKEGKLPNDKFFYAIKTPKRLRAYGWHSSLHKGTFFVSHYAFKKGEKLDQSDTTKVISNWWIYEKENRR</sequence>
<name>A0A847QW13_9GAMM</name>
<dbReference type="Proteomes" id="UP000586067">
    <property type="component" value="Unassembled WGS sequence"/>
</dbReference>
<protein>
    <submittedName>
        <fullName evidence="1">Uncharacterized protein</fullName>
    </submittedName>
</protein>
<accession>A0A847QW13</accession>